<dbReference type="CDD" id="cd00254">
    <property type="entry name" value="LT-like"/>
    <property type="match status" value="1"/>
</dbReference>
<evidence type="ECO:0000256" key="1">
    <source>
        <dbReference type="ARBA" id="ARBA00007734"/>
    </source>
</evidence>
<comment type="similarity">
    <text evidence="1">Belongs to the transglycosylase Slt family.</text>
</comment>
<dbReference type="Gene3D" id="1.10.530.10">
    <property type="match status" value="1"/>
</dbReference>
<evidence type="ECO:0000256" key="2">
    <source>
        <dbReference type="SAM" id="SignalP"/>
    </source>
</evidence>
<accession>A0A6P1ZJE7</accession>
<dbReference type="Pfam" id="PF01464">
    <property type="entry name" value="SLT"/>
    <property type="match status" value="1"/>
</dbReference>
<gene>
    <name evidence="4" type="ORF">DQK91_06900</name>
</gene>
<dbReference type="PANTHER" id="PTHR37423">
    <property type="entry name" value="SOLUBLE LYTIC MUREIN TRANSGLYCOSYLASE-RELATED"/>
    <property type="match status" value="1"/>
</dbReference>
<dbReference type="PANTHER" id="PTHR37423:SF2">
    <property type="entry name" value="MEMBRANE-BOUND LYTIC MUREIN TRANSGLYCOSYLASE C"/>
    <property type="match status" value="1"/>
</dbReference>
<dbReference type="OrthoDB" id="9781970at2"/>
<keyword evidence="2" id="KW-0732">Signal</keyword>
<feature type="domain" description="Transglycosylase SLT" evidence="3">
    <location>
        <begin position="87"/>
        <end position="192"/>
    </location>
</feature>
<evidence type="ECO:0000259" key="3">
    <source>
        <dbReference type="Pfam" id="PF01464"/>
    </source>
</evidence>
<organism evidence="4 5">
    <name type="scientific">Oceanidesulfovibrio marinus</name>
    <dbReference type="NCBI Taxonomy" id="370038"/>
    <lineage>
        <taxon>Bacteria</taxon>
        <taxon>Pseudomonadati</taxon>
        <taxon>Thermodesulfobacteriota</taxon>
        <taxon>Desulfovibrionia</taxon>
        <taxon>Desulfovibrionales</taxon>
        <taxon>Desulfovibrionaceae</taxon>
        <taxon>Oceanidesulfovibrio</taxon>
    </lineage>
</organism>
<sequence>MQTPAACSRTLLPAAVVSVLLACFVLIGGTPPAAASSDEVIYSKTDDEGVLCLTDRKTVGFRVYLVFRDIMRRFPNVKKAQVEAIARRYSKIYGLDPKLVTAVIEVESGFCNEVTSNKGAEGLMQIMPETQRELGVTKPYDPEDNIAGGVRYLRMMLDRYNRVDLALAAYNAGPGNVDKYGGIPPFKETRNYVRKVLSLYKRS</sequence>
<dbReference type="SUPFAM" id="SSF53955">
    <property type="entry name" value="Lysozyme-like"/>
    <property type="match status" value="1"/>
</dbReference>
<feature type="chain" id="PRO_5027083407" evidence="2">
    <location>
        <begin position="36"/>
        <end position="203"/>
    </location>
</feature>
<proteinExistence type="inferred from homology"/>
<dbReference type="Proteomes" id="UP000434052">
    <property type="component" value="Unassembled WGS sequence"/>
</dbReference>
<name>A0A6P1ZJE7_9BACT</name>
<dbReference type="EMBL" id="QMIF01000003">
    <property type="protein sequence ID" value="TVM35121.1"/>
    <property type="molecule type" value="Genomic_DNA"/>
</dbReference>
<comment type="caution">
    <text evidence="4">The sequence shown here is derived from an EMBL/GenBank/DDBJ whole genome shotgun (WGS) entry which is preliminary data.</text>
</comment>
<feature type="signal peptide" evidence="2">
    <location>
        <begin position="1"/>
        <end position="35"/>
    </location>
</feature>
<evidence type="ECO:0000313" key="4">
    <source>
        <dbReference type="EMBL" id="TVM35121.1"/>
    </source>
</evidence>
<dbReference type="AlphaFoldDB" id="A0A6P1ZJE7"/>
<dbReference type="InterPro" id="IPR023346">
    <property type="entry name" value="Lysozyme-like_dom_sf"/>
</dbReference>
<dbReference type="InterPro" id="IPR008258">
    <property type="entry name" value="Transglycosylase_SLT_dom_1"/>
</dbReference>
<evidence type="ECO:0000313" key="5">
    <source>
        <dbReference type="Proteomes" id="UP000434052"/>
    </source>
</evidence>
<dbReference type="RefSeq" id="WP_144234676.1">
    <property type="nucleotide sequence ID" value="NZ_QMIF01000003.1"/>
</dbReference>
<protein>
    <submittedName>
        <fullName evidence="4">Lytic transglycosylase</fullName>
    </submittedName>
</protein>
<reference evidence="4 5" key="1">
    <citation type="submission" date="2018-06" db="EMBL/GenBank/DDBJ databases">
        <title>Complete genome of Desulfovibrio marinus P48SEP.</title>
        <authorList>
            <person name="Crispim J.S."/>
            <person name="Vidigal P.M.P."/>
            <person name="Silva L.C.F."/>
            <person name="Araujo L.C."/>
            <person name="Laguardia C.N."/>
            <person name="Dias R.S."/>
            <person name="Sousa M.P."/>
            <person name="Paula S.O."/>
            <person name="Silva C."/>
        </authorList>
    </citation>
    <scope>NUCLEOTIDE SEQUENCE [LARGE SCALE GENOMIC DNA]</scope>
    <source>
        <strain evidence="4 5">P48SEP</strain>
    </source>
</reference>